<evidence type="ECO:0000256" key="1">
    <source>
        <dbReference type="SAM" id="Phobius"/>
    </source>
</evidence>
<accession>A0A6B8KEK3</accession>
<dbReference type="RefSeq" id="WP_136495299.1">
    <property type="nucleotide sequence ID" value="NZ_CP046052.1"/>
</dbReference>
<keyword evidence="1" id="KW-0472">Membrane</keyword>
<keyword evidence="3" id="KW-1185">Reference proteome</keyword>
<dbReference type="AlphaFoldDB" id="A0A6B8KEK3"/>
<gene>
    <name evidence="2" type="ORF">H2LOC_004505</name>
</gene>
<dbReference type="KEGG" id="mhey:H2LOC_004505"/>
<dbReference type="EMBL" id="CP046052">
    <property type="protein sequence ID" value="QGM45008.1"/>
    <property type="molecule type" value="Genomic_DNA"/>
</dbReference>
<organism evidence="2 3">
    <name type="scientific">Methylocystis heyeri</name>
    <dbReference type="NCBI Taxonomy" id="391905"/>
    <lineage>
        <taxon>Bacteria</taxon>
        <taxon>Pseudomonadati</taxon>
        <taxon>Pseudomonadota</taxon>
        <taxon>Alphaproteobacteria</taxon>
        <taxon>Hyphomicrobiales</taxon>
        <taxon>Methylocystaceae</taxon>
        <taxon>Methylocystis</taxon>
    </lineage>
</organism>
<evidence type="ECO:0000313" key="3">
    <source>
        <dbReference type="Proteomes" id="UP000309061"/>
    </source>
</evidence>
<feature type="transmembrane region" description="Helical" evidence="1">
    <location>
        <begin position="44"/>
        <end position="70"/>
    </location>
</feature>
<evidence type="ECO:0000313" key="2">
    <source>
        <dbReference type="EMBL" id="QGM45008.1"/>
    </source>
</evidence>
<protein>
    <submittedName>
        <fullName evidence="2">Uncharacterized protein</fullName>
    </submittedName>
</protein>
<sequence length="71" mass="7409">MADDIDQFFAAAAHRPPPGFAARVAALALDYRQAPAPLPLWQRALLAVGALGGALFAGEFVLFAFVAAVAR</sequence>
<keyword evidence="1" id="KW-1133">Transmembrane helix</keyword>
<proteinExistence type="predicted"/>
<name>A0A6B8KEK3_9HYPH</name>
<dbReference type="Proteomes" id="UP000309061">
    <property type="component" value="Chromosome"/>
</dbReference>
<reference evidence="2 3" key="1">
    <citation type="submission" date="2019-11" db="EMBL/GenBank/DDBJ databases">
        <title>The genome sequence of Methylocystis heyeri.</title>
        <authorList>
            <person name="Oshkin I.Y."/>
            <person name="Miroshnikov K."/>
            <person name="Dedysh S.N."/>
        </authorList>
    </citation>
    <scope>NUCLEOTIDE SEQUENCE [LARGE SCALE GENOMIC DNA]</scope>
    <source>
        <strain evidence="2 3">H2</strain>
    </source>
</reference>
<keyword evidence="1" id="KW-0812">Transmembrane</keyword>